<feature type="domain" description="UspA" evidence="2">
    <location>
        <begin position="2"/>
        <end position="152"/>
    </location>
</feature>
<keyword evidence="4" id="KW-1185">Reference proteome</keyword>
<organism evidence="3 4">
    <name type="scientific">Sulfobacillus thermotolerans</name>
    <dbReference type="NCBI Taxonomy" id="338644"/>
    <lineage>
        <taxon>Bacteria</taxon>
        <taxon>Bacillati</taxon>
        <taxon>Bacillota</taxon>
        <taxon>Clostridia</taxon>
        <taxon>Eubacteriales</taxon>
        <taxon>Clostridiales Family XVII. Incertae Sedis</taxon>
        <taxon>Sulfobacillus</taxon>
    </lineage>
</organism>
<dbReference type="Gene3D" id="3.40.50.620">
    <property type="entry name" value="HUPs"/>
    <property type="match status" value="1"/>
</dbReference>
<protein>
    <recommendedName>
        <fullName evidence="2">UspA domain-containing protein</fullName>
    </recommendedName>
</protein>
<dbReference type="InterPro" id="IPR006016">
    <property type="entry name" value="UspA"/>
</dbReference>
<sequence>MHSVVVGFDGSDGSFAAAAAAYRILDASGTLWAIDIKTVKTFYRDEARADLGGALPHDPDFFEKQWDSAAHAAFTQLVQMPHAPGIAVRHHVLTLMPGQHGSIAAMLEAWACEHHAEAICVGRHQGSPVKENFLGSVPHWLTTHSTLPVLIAPSPTAR</sequence>
<dbReference type="InterPro" id="IPR006015">
    <property type="entry name" value="Universal_stress_UspA"/>
</dbReference>
<evidence type="ECO:0000313" key="3">
    <source>
        <dbReference type="EMBL" id="AUW93880.1"/>
    </source>
</evidence>
<accession>A0ABM6RR76</accession>
<reference evidence="3 4" key="1">
    <citation type="journal article" date="2019" name="Sci. Rep.">
        <title>Sulfobacillus thermotolerans: new insights into resistance and metabolic capacities of acidophilic chemolithotrophs.</title>
        <authorList>
            <person name="Panyushkina A.E."/>
            <person name="Babenko V.V."/>
            <person name="Nikitina A.S."/>
            <person name="Selezneva O.V."/>
            <person name="Tsaplina I.A."/>
            <person name="Letarova M.A."/>
            <person name="Kostryukova E.S."/>
            <person name="Letarov A.V."/>
        </authorList>
    </citation>
    <scope>NUCLEOTIDE SEQUENCE [LARGE SCALE GENOMIC DNA]</scope>
    <source>
        <strain evidence="3 4">Kr1</strain>
    </source>
</reference>
<evidence type="ECO:0000256" key="1">
    <source>
        <dbReference type="ARBA" id="ARBA00008791"/>
    </source>
</evidence>
<evidence type="ECO:0000313" key="4">
    <source>
        <dbReference type="Proteomes" id="UP000325292"/>
    </source>
</evidence>
<dbReference type="PRINTS" id="PR01438">
    <property type="entry name" value="UNVRSLSTRESS"/>
</dbReference>
<dbReference type="InterPro" id="IPR014729">
    <property type="entry name" value="Rossmann-like_a/b/a_fold"/>
</dbReference>
<proteinExistence type="inferred from homology"/>
<name>A0ABM6RR76_9FIRM</name>
<dbReference type="Proteomes" id="UP000325292">
    <property type="component" value="Chromosome"/>
</dbReference>
<dbReference type="Pfam" id="PF00582">
    <property type="entry name" value="Usp"/>
    <property type="match status" value="1"/>
</dbReference>
<dbReference type="SUPFAM" id="SSF52402">
    <property type="entry name" value="Adenine nucleotide alpha hydrolases-like"/>
    <property type="match status" value="1"/>
</dbReference>
<comment type="similarity">
    <text evidence="1">Belongs to the universal stress protein A family.</text>
</comment>
<evidence type="ECO:0000259" key="2">
    <source>
        <dbReference type="Pfam" id="PF00582"/>
    </source>
</evidence>
<gene>
    <name evidence="3" type="ORF">BXT84_07920</name>
</gene>
<dbReference type="EMBL" id="CP019454">
    <property type="protein sequence ID" value="AUW93880.1"/>
    <property type="molecule type" value="Genomic_DNA"/>
</dbReference>
<dbReference type="CDD" id="cd00293">
    <property type="entry name" value="USP-like"/>
    <property type="match status" value="1"/>
</dbReference>